<evidence type="ECO:0000256" key="6">
    <source>
        <dbReference type="ARBA" id="ARBA00022840"/>
    </source>
</evidence>
<evidence type="ECO:0000256" key="10">
    <source>
        <dbReference type="ARBA" id="ARBA00023306"/>
    </source>
</evidence>
<evidence type="ECO:0000256" key="4">
    <source>
        <dbReference type="ARBA" id="ARBA00022741"/>
    </source>
</evidence>
<dbReference type="InterPro" id="IPR024704">
    <property type="entry name" value="SMC"/>
</dbReference>
<dbReference type="Proteomes" id="UP000695022">
    <property type="component" value="Unplaced"/>
</dbReference>
<accession>A0ABM1ETK6</accession>
<keyword evidence="3" id="KW-0132">Cell division</keyword>
<dbReference type="InterPro" id="IPR010935">
    <property type="entry name" value="SMC_hinge"/>
</dbReference>
<feature type="compositionally biased region" description="Basic and acidic residues" evidence="13">
    <location>
        <begin position="301"/>
        <end position="327"/>
    </location>
</feature>
<dbReference type="Gene3D" id="3.40.50.300">
    <property type="entry name" value="P-loop containing nucleotide triphosphate hydrolases"/>
    <property type="match status" value="2"/>
</dbReference>
<evidence type="ECO:0000256" key="11">
    <source>
        <dbReference type="PIRNR" id="PIRNR005719"/>
    </source>
</evidence>
<dbReference type="InterPro" id="IPR027417">
    <property type="entry name" value="P-loop_NTPase"/>
</dbReference>
<proteinExistence type="inferred from homology"/>
<dbReference type="GeneID" id="106815572"/>
<evidence type="ECO:0000256" key="5">
    <source>
        <dbReference type="ARBA" id="ARBA00022776"/>
    </source>
</evidence>
<comment type="subcellular location">
    <subcellularLocation>
        <location evidence="1 11">Nucleus</location>
    </subcellularLocation>
</comment>
<keyword evidence="6" id="KW-0067">ATP-binding</keyword>
<feature type="region of interest" description="Disordered" evidence="13">
    <location>
        <begin position="793"/>
        <end position="818"/>
    </location>
</feature>
<comment type="similarity">
    <text evidence="2">Belongs to the SMC family. SMC2 subfamily.</text>
</comment>
<dbReference type="SMART" id="SM00968">
    <property type="entry name" value="SMC_hinge"/>
    <property type="match status" value="1"/>
</dbReference>
<keyword evidence="15" id="KW-1185">Reference proteome</keyword>
<keyword evidence="4" id="KW-0547">Nucleotide-binding</keyword>
<evidence type="ECO:0000256" key="9">
    <source>
        <dbReference type="ARBA" id="ARBA00023242"/>
    </source>
</evidence>
<feature type="region of interest" description="Disordered" evidence="13">
    <location>
        <begin position="301"/>
        <end position="349"/>
    </location>
</feature>
<feature type="region of interest" description="Disordered" evidence="13">
    <location>
        <begin position="1172"/>
        <end position="1216"/>
    </location>
</feature>
<evidence type="ECO:0000256" key="3">
    <source>
        <dbReference type="ARBA" id="ARBA00022618"/>
    </source>
</evidence>
<evidence type="ECO:0000256" key="1">
    <source>
        <dbReference type="ARBA" id="ARBA00004123"/>
    </source>
</evidence>
<dbReference type="InterPro" id="IPR003395">
    <property type="entry name" value="RecF/RecN/SMC_N"/>
</dbReference>
<feature type="coiled-coil region" evidence="12">
    <location>
        <begin position="991"/>
        <end position="1028"/>
    </location>
</feature>
<dbReference type="RefSeq" id="XP_014675527.1">
    <property type="nucleotide sequence ID" value="XM_014820041.1"/>
</dbReference>
<evidence type="ECO:0000313" key="16">
    <source>
        <dbReference type="RefSeq" id="XP_014675527.1"/>
    </source>
</evidence>
<evidence type="ECO:0000256" key="2">
    <source>
        <dbReference type="ARBA" id="ARBA00005231"/>
    </source>
</evidence>
<keyword evidence="5" id="KW-0498">Mitosis</keyword>
<protein>
    <recommendedName>
        <fullName evidence="11">Structural maintenance of chromosomes protein</fullName>
    </recommendedName>
</protein>
<dbReference type="PIRSF" id="PIRSF005719">
    <property type="entry name" value="SMC"/>
    <property type="match status" value="1"/>
</dbReference>
<sequence length="1216" mass="137257">MYIKSMVIDGFKSYAQRTEITGFDSMFNAITGLNGSGKSNILDAICFLLGITNLQQVRASSLQELVYKGGQSGVTKASVTVTFDNSDRSQSPVGYELCAEITVTRQVVIGGRNKYLVNGSNANNNRVQDLFRSVQLNVNNPHFLIMQGRITKVLNMKPPEILSMIEEAAGTRMYEAKKAGAHKIIEKKDAKLKEIDTILTEEITPTLMKLKEERSAYLEYQKVMRELEHLTKLVVAYQFYQAEEQRHGSAEKLNELTVMITQFEQRKCEIDAHLEKLEELVAELTEKRDAESGGVIAELEKRLHDKRQHEAKQQSSIDSKKESLKTEQKKRKDLLKQQTEDTSSKQAKMKEMDKLMDGYNKVKQQSEADQAAHAAAQKLYRDVSAGLSSNDDGDAATIAEQLITAQQAVSQAETDTKQATMKLKHAKDEIKKKGANLKETERVYKKEQANHEAVQAELKKLQAQMDKLDYSTESEEELTAKRRTLAKEVNDLWETVENAESSMPQLRFEYTDPEKNFDRRKVAGLVAKLVRVKDVTTATALEVVAGGKLYNVIVDTEQTGKKLLEHGKLKRRYTIIPLNKIQAYPISDNVVKTAKSLVGKDNVHTALSLVGYEDDLHAAMEFVFGSTFICASMEAAKSVTFHEKIKKRSVTLAGETYDPQGTLSGGARPQDSSVLQRLQKVIEAENLLKQKRAELNQIDANLQKMNKVSKQYGQLKQQYDLKVLEANVMLSNLQQSRHQQQLTELEALKESIGEQEEVLEQAKQVHKKATQKAKELANKISDAKNIRERELKSTEKKVADEKKKMEASSKQMREKQQEMDTVKLEIEELQASLDTYANQLTATDEAISAINEQLKTLDEALALVKADIAQIQGKLAEVRKVLMKRNKEIAEQQTQQEALRKERHTTELRVTELQHDVKKQEKSSKDMEAKVQQMFESYDWILEERKYFGQADTAYNFEKNNPKEASKKLQKLQETKERLGKTVNMRAMTMLGKAEEQYQDLMKKKKIVENDKLKIAATIAELDEKKNEVLMKAHKQVNKDFSSIFSTLLPGSCAKLAPPEGQSVLDGLEVKVAFGDVWKESLSELSGGQRSLVALSLILSLLLFKPAPLYILDEVDAALDLSHTQNIGQMLQTHFRHSQFIVVSLKDGMFANANVLFKTKFVDGVSTVTRYSQQQNQSRGSAQQRSAASSSRPTKKVRKTHDENHPHPLAESTNTQ</sequence>
<dbReference type="CDD" id="cd03273">
    <property type="entry name" value="ABC_SMC2_euk"/>
    <property type="match status" value="1"/>
</dbReference>
<feature type="coiled-coil region" evidence="12">
    <location>
        <begin position="681"/>
        <end position="708"/>
    </location>
</feature>
<organism evidence="15 16">
    <name type="scientific">Priapulus caudatus</name>
    <name type="common">Priapulid worm</name>
    <dbReference type="NCBI Taxonomy" id="37621"/>
    <lineage>
        <taxon>Eukaryota</taxon>
        <taxon>Metazoa</taxon>
        <taxon>Ecdysozoa</taxon>
        <taxon>Scalidophora</taxon>
        <taxon>Priapulida</taxon>
        <taxon>Priapulimorpha</taxon>
        <taxon>Priapulimorphida</taxon>
        <taxon>Priapulidae</taxon>
        <taxon>Priapulus</taxon>
    </lineage>
</organism>
<feature type="coiled-coil region" evidence="12">
    <location>
        <begin position="409"/>
        <end position="471"/>
    </location>
</feature>
<dbReference type="SUPFAM" id="SSF52540">
    <property type="entry name" value="P-loop containing nucleoside triphosphate hydrolases"/>
    <property type="match status" value="1"/>
</dbReference>
<evidence type="ECO:0000313" key="15">
    <source>
        <dbReference type="Proteomes" id="UP000695022"/>
    </source>
</evidence>
<dbReference type="InterPro" id="IPR027120">
    <property type="entry name" value="Smc2_ABC"/>
</dbReference>
<evidence type="ECO:0000256" key="7">
    <source>
        <dbReference type="ARBA" id="ARBA00023054"/>
    </source>
</evidence>
<dbReference type="SUPFAM" id="SSF75553">
    <property type="entry name" value="Smc hinge domain"/>
    <property type="match status" value="1"/>
</dbReference>
<evidence type="ECO:0000259" key="14">
    <source>
        <dbReference type="SMART" id="SM00968"/>
    </source>
</evidence>
<evidence type="ECO:0000256" key="13">
    <source>
        <dbReference type="SAM" id="MobiDB-lite"/>
    </source>
</evidence>
<dbReference type="Pfam" id="PF06470">
    <property type="entry name" value="SMC_hinge"/>
    <property type="match status" value="1"/>
</dbReference>
<feature type="domain" description="SMC hinge" evidence="14">
    <location>
        <begin position="520"/>
        <end position="640"/>
    </location>
</feature>
<dbReference type="InterPro" id="IPR036277">
    <property type="entry name" value="SMC_hinge_sf"/>
</dbReference>
<evidence type="ECO:0000256" key="8">
    <source>
        <dbReference type="ARBA" id="ARBA00023067"/>
    </source>
</evidence>
<dbReference type="Gene3D" id="3.30.70.1620">
    <property type="match status" value="1"/>
</dbReference>
<keyword evidence="7 12" id="KW-0175">Coiled coil</keyword>
<keyword evidence="9 11" id="KW-0539">Nucleus</keyword>
<evidence type="ECO:0000256" key="12">
    <source>
        <dbReference type="SAM" id="Coils"/>
    </source>
</evidence>
<feature type="compositionally biased region" description="Basic and acidic residues" evidence="13">
    <location>
        <begin position="334"/>
        <end position="349"/>
    </location>
</feature>
<dbReference type="PANTHER" id="PTHR43977">
    <property type="entry name" value="STRUCTURAL MAINTENANCE OF CHROMOSOMES PROTEIN 3"/>
    <property type="match status" value="1"/>
</dbReference>
<dbReference type="Pfam" id="PF02463">
    <property type="entry name" value="SMC_N"/>
    <property type="match status" value="1"/>
</dbReference>
<reference evidence="16" key="1">
    <citation type="submission" date="2025-08" db="UniProtKB">
        <authorList>
            <consortium name="RefSeq"/>
        </authorList>
    </citation>
    <scope>IDENTIFICATION</scope>
</reference>
<name>A0ABM1ETK6_PRICU</name>
<dbReference type="Gene3D" id="1.20.1060.20">
    <property type="match status" value="1"/>
</dbReference>
<feature type="compositionally biased region" description="Low complexity" evidence="13">
    <location>
        <begin position="1172"/>
        <end position="1192"/>
    </location>
</feature>
<keyword evidence="8" id="KW-0226">DNA condensation</keyword>
<keyword evidence="10" id="KW-0131">Cell cycle</keyword>
<gene>
    <name evidence="16" type="primary">LOC106815572</name>
</gene>